<protein>
    <submittedName>
        <fullName evidence="3">Uncharacterized protein</fullName>
    </submittedName>
</protein>
<evidence type="ECO:0000259" key="2">
    <source>
        <dbReference type="Pfam" id="PF21104"/>
    </source>
</evidence>
<dbReference type="PANTHER" id="PTHR34987:SF4">
    <property type="entry name" value="ALPHA-L-RHAMNOSIDASE C-TERMINAL DOMAIN-CONTAINING PROTEIN"/>
    <property type="match status" value="1"/>
</dbReference>
<dbReference type="SUPFAM" id="SSF48208">
    <property type="entry name" value="Six-hairpin glycosidases"/>
    <property type="match status" value="1"/>
</dbReference>
<dbReference type="RefSeq" id="WP_296941601.1">
    <property type="nucleotide sequence ID" value="NZ_LT599032.1"/>
</dbReference>
<feature type="domain" description="Glycosyl hydrolase family 78 alpha-rhamnosidase N-terminal" evidence="2">
    <location>
        <begin position="47"/>
        <end position="188"/>
    </location>
</feature>
<gene>
    <name evidence="3" type="ORF">KL86DYS1_20374</name>
</gene>
<dbReference type="EMBL" id="FLUM01000002">
    <property type="protein sequence ID" value="SBW01122.1"/>
    <property type="molecule type" value="Genomic_DNA"/>
</dbReference>
<evidence type="ECO:0000313" key="3">
    <source>
        <dbReference type="EMBL" id="SBW01122.1"/>
    </source>
</evidence>
<dbReference type="GO" id="GO:0005975">
    <property type="term" value="P:carbohydrate metabolic process"/>
    <property type="evidence" value="ECO:0007669"/>
    <property type="project" value="InterPro"/>
</dbReference>
<dbReference type="InterPro" id="IPR012341">
    <property type="entry name" value="6hp_glycosidase-like_sf"/>
</dbReference>
<accession>A0A212JNY3</accession>
<dbReference type="InterPro" id="IPR035396">
    <property type="entry name" value="Bac_rhamnosid6H"/>
</dbReference>
<evidence type="ECO:0000259" key="1">
    <source>
        <dbReference type="Pfam" id="PF17389"/>
    </source>
</evidence>
<feature type="domain" description="Alpha-L-rhamnosidase six-hairpin glycosidase" evidence="1">
    <location>
        <begin position="209"/>
        <end position="535"/>
    </location>
</feature>
<dbReference type="PANTHER" id="PTHR34987">
    <property type="entry name" value="C, PUTATIVE (AFU_ORTHOLOGUE AFUA_3G02880)-RELATED"/>
    <property type="match status" value="1"/>
</dbReference>
<dbReference type="InterPro" id="IPR008928">
    <property type="entry name" value="6-hairpin_glycosidase_sf"/>
</dbReference>
<sequence>MKNILSILFLVAVVPLYGTDFYKEYRAGWLKKAEQNTPRLIETLKQPRRLVEIISDKESYQGWKVVESQSDKKLSEISLKQQKSYIIDFGEHLTGYVSFSLKSLDERTPDSPVRLKFTFGEVPSEVSTPFDPYTGDLCRAWLQDETVTVMNVSETIQIGRRLSFRYIKAELIGEPHFDFAISDITCRAVTSVSVVPDPLSASVPEIITEIDRIGLATLKECMQTVFEDGPKRDQRLWIGDLYLQSMANNYSYRQFDLTRRCLYLVAGLSDENGYLNANVFERPEPHAQQKQFLLEYALLFNATLKDYLIATNDLQTAYDLWPVAKKQLEIVRTYTQENGLMDFERANSEWWVFFDWKPGLHKEVALQGVSIFALKETYELARLIGKEKEITYIPSMVKKMSKAAYKEYYDKQSGLFVGKLDNQISYASQIWMVLSGVPTQKEAQRALYGLSSSDSAITPGTPYLYHYYIQAMINSGMEKEANEALVDYWGGMVRRDADTFWEAYDPNDDFISPYKFHPMNSYCHAWSCTPVYFIRKYPEIFNPTYALEK</sequence>
<dbReference type="AlphaFoldDB" id="A0A212JNY3"/>
<dbReference type="InterPro" id="IPR049164">
    <property type="entry name" value="Glyco_hydro_78_N"/>
</dbReference>
<dbReference type="Pfam" id="PF17389">
    <property type="entry name" value="Bac_rhamnosid6H"/>
    <property type="match status" value="1"/>
</dbReference>
<dbReference type="Pfam" id="PF21104">
    <property type="entry name" value="Glyco_hydro_78_N"/>
    <property type="match status" value="1"/>
</dbReference>
<organism evidence="3">
    <name type="scientific">uncultured Dysgonomonas sp</name>
    <dbReference type="NCBI Taxonomy" id="206096"/>
    <lineage>
        <taxon>Bacteria</taxon>
        <taxon>Pseudomonadati</taxon>
        <taxon>Bacteroidota</taxon>
        <taxon>Bacteroidia</taxon>
        <taxon>Bacteroidales</taxon>
        <taxon>Dysgonomonadaceae</taxon>
        <taxon>Dysgonomonas</taxon>
        <taxon>environmental samples</taxon>
    </lineage>
</organism>
<reference evidence="3" key="1">
    <citation type="submission" date="2016-04" db="EMBL/GenBank/DDBJ databases">
        <authorList>
            <person name="Evans L.H."/>
            <person name="Alamgir A."/>
            <person name="Owens N."/>
            <person name="Weber N.D."/>
            <person name="Virtaneva K."/>
            <person name="Barbian K."/>
            <person name="Babar A."/>
            <person name="Rosenke K."/>
        </authorList>
    </citation>
    <scope>NUCLEOTIDE SEQUENCE</scope>
    <source>
        <strain evidence="3">86-1</strain>
    </source>
</reference>
<dbReference type="Gene3D" id="1.50.10.10">
    <property type="match status" value="1"/>
</dbReference>
<name>A0A212JNY3_9BACT</name>
<proteinExistence type="predicted"/>